<dbReference type="SUPFAM" id="SSF53098">
    <property type="entry name" value="Ribonuclease H-like"/>
    <property type="match status" value="1"/>
</dbReference>
<dbReference type="RefSeq" id="WP_208235425.1">
    <property type="nucleotide sequence ID" value="NZ_JAGEVG010000056.1"/>
</dbReference>
<dbReference type="Pfam" id="PF01609">
    <property type="entry name" value="DDE_Tnp_1"/>
    <property type="match status" value="1"/>
</dbReference>
<keyword evidence="8" id="KW-1185">Reference proteome</keyword>
<comment type="similarity">
    <text evidence="1">Belongs to the transposase 11 family.</text>
</comment>
<evidence type="ECO:0000256" key="4">
    <source>
        <dbReference type="ARBA" id="ARBA00023172"/>
    </source>
</evidence>
<keyword evidence="4" id="KW-0233">DNA recombination</keyword>
<keyword evidence="5" id="KW-0472">Membrane</keyword>
<dbReference type="InterPro" id="IPR047952">
    <property type="entry name" value="Transpos_IS4"/>
</dbReference>
<dbReference type="NCBIfam" id="NF033592">
    <property type="entry name" value="transpos_IS4_1"/>
    <property type="match status" value="1"/>
</dbReference>
<evidence type="ECO:0000313" key="8">
    <source>
        <dbReference type="Proteomes" id="UP000681315"/>
    </source>
</evidence>
<evidence type="ECO:0000256" key="2">
    <source>
        <dbReference type="ARBA" id="ARBA00022578"/>
    </source>
</evidence>
<evidence type="ECO:0000256" key="3">
    <source>
        <dbReference type="ARBA" id="ARBA00023125"/>
    </source>
</evidence>
<evidence type="ECO:0000256" key="5">
    <source>
        <dbReference type="SAM" id="Phobius"/>
    </source>
</evidence>
<keyword evidence="5" id="KW-0812">Transmembrane</keyword>
<proteinExistence type="inferred from homology"/>
<evidence type="ECO:0000313" key="7">
    <source>
        <dbReference type="EMBL" id="MBO3100320.1"/>
    </source>
</evidence>
<feature type="domain" description="Transposase IS4-like" evidence="6">
    <location>
        <begin position="118"/>
        <end position="366"/>
    </location>
</feature>
<dbReference type="PANTHER" id="PTHR33258:SF1">
    <property type="entry name" value="TRANSPOSASE INSL FOR INSERTION SEQUENCE ELEMENT IS186A-RELATED"/>
    <property type="match status" value="1"/>
</dbReference>
<dbReference type="EMBL" id="JAGEVG010000056">
    <property type="protein sequence ID" value="MBO3100320.1"/>
    <property type="molecule type" value="Genomic_DNA"/>
</dbReference>
<evidence type="ECO:0000259" key="6">
    <source>
        <dbReference type="Pfam" id="PF01609"/>
    </source>
</evidence>
<protein>
    <submittedName>
        <fullName evidence="7">IS4 family transposase</fullName>
    </submittedName>
</protein>
<dbReference type="InterPro" id="IPR002559">
    <property type="entry name" value="Transposase_11"/>
</dbReference>
<gene>
    <name evidence="7" type="ORF">J4051_18785</name>
</gene>
<accession>A0ABS3SX64</accession>
<dbReference type="Proteomes" id="UP000681315">
    <property type="component" value="Unassembled WGS sequence"/>
</dbReference>
<organism evidence="7 8">
    <name type="scientific">Gelidibacter pelagius</name>
    <dbReference type="NCBI Taxonomy" id="2819985"/>
    <lineage>
        <taxon>Bacteria</taxon>
        <taxon>Pseudomonadati</taxon>
        <taxon>Bacteroidota</taxon>
        <taxon>Flavobacteriia</taxon>
        <taxon>Flavobacteriales</taxon>
        <taxon>Flavobacteriaceae</taxon>
        <taxon>Gelidibacter</taxon>
    </lineage>
</organism>
<feature type="transmembrane region" description="Helical" evidence="5">
    <location>
        <begin position="355"/>
        <end position="372"/>
    </location>
</feature>
<evidence type="ECO:0000256" key="1">
    <source>
        <dbReference type="ARBA" id="ARBA00010075"/>
    </source>
</evidence>
<keyword evidence="5" id="KW-1133">Transmembrane helix</keyword>
<comment type="caution">
    <text evidence="7">The sequence shown here is derived from an EMBL/GenBank/DDBJ whole genome shotgun (WGS) entry which is preliminary data.</text>
</comment>
<keyword evidence="3" id="KW-0238">DNA-binding</keyword>
<keyword evidence="2" id="KW-0815">Transposition</keyword>
<sequence length="437" mass="50953">MQRNNTQLQPVLKIKQKLGFLKPMSLAKKLNLSKREDRKCTIADILLGHWQLISKGSFSFDNWAMQISTITGRTISGQGLWKRVARPEIVTYIRALLHRSFAQKYGSFMDSALFCHFDNVYVQDATHFSLPSCLSDVFPGSYSKRGDTACAKIQAIFNFKKGRFSDFALDSFRDNDQKDAYRFLGTLMEGDLIIRDLGYFVLDVFDRIDKGQAYFLSRFKYNILVHDAVTGEGLKLDACLKDKRELDIEVHLGREKRVKCRFVAIPLSDGIANERRRKAKRNRNKKSNHSKEYLNLLGYSIYITNVPKEVWTAPNIVQAYKARWYIEILFKSWKGNLRIKNDIPQRYINRQRAEFFFYSVLLMVNLLVIPIFNKAQQIIEKAGIAISIIKLSEIVRENMQMIVNEKINILEQIKYYAMYESRKDRINAMETIYFNIS</sequence>
<dbReference type="InterPro" id="IPR012337">
    <property type="entry name" value="RNaseH-like_sf"/>
</dbReference>
<name>A0ABS3SX64_9FLAO</name>
<dbReference type="PANTHER" id="PTHR33258">
    <property type="entry name" value="TRANSPOSASE INSL FOR INSERTION SEQUENCE ELEMENT IS186A-RELATED"/>
    <property type="match status" value="1"/>
</dbReference>
<reference evidence="7 8" key="1">
    <citation type="submission" date="2021-03" db="EMBL/GenBank/DDBJ databases">
        <title>Gelidibacter sp. nov., isolated from costal sediment.</title>
        <authorList>
            <person name="Lun K.-Y."/>
        </authorList>
    </citation>
    <scope>NUCLEOTIDE SEQUENCE [LARGE SCALE GENOMIC DNA]</scope>
    <source>
        <strain evidence="7 8">DF109</strain>
    </source>
</reference>